<protein>
    <submittedName>
        <fullName evidence="2">Uncharacterized protein</fullName>
    </submittedName>
</protein>
<dbReference type="AlphaFoldDB" id="A0A3P3ZLX6"/>
<evidence type="ECO:0000256" key="1">
    <source>
        <dbReference type="SAM" id="Phobius"/>
    </source>
</evidence>
<keyword evidence="1" id="KW-0472">Membrane</keyword>
<keyword evidence="1" id="KW-1133">Transmembrane helix</keyword>
<gene>
    <name evidence="2" type="ORF">CARN8_160002</name>
</gene>
<accession>A0A3P3ZLX6</accession>
<name>A0A3P3ZLX6_9ZZZZ</name>
<keyword evidence="1" id="KW-0812">Transmembrane</keyword>
<proteinExistence type="predicted"/>
<reference evidence="2" key="1">
    <citation type="submission" date="2018-10" db="EMBL/GenBank/DDBJ databases">
        <authorList>
            <person name="Plewniak F."/>
        </authorList>
    </citation>
    <scope>NUCLEOTIDE SEQUENCE</scope>
</reference>
<sequence length="69" mass="8083">MAYKSAFYARQVAKLICRNLYAELFGVPGYTEKYLNQLRRFIHNEIDAINLLLCFLWIFAHQPVSDNGN</sequence>
<organism evidence="2">
    <name type="scientific">mine drainage metagenome</name>
    <dbReference type="NCBI Taxonomy" id="410659"/>
    <lineage>
        <taxon>unclassified sequences</taxon>
        <taxon>metagenomes</taxon>
        <taxon>ecological metagenomes</taxon>
    </lineage>
</organism>
<dbReference type="EMBL" id="UOYP01000068">
    <property type="protein sequence ID" value="VAY86976.1"/>
    <property type="molecule type" value="Genomic_DNA"/>
</dbReference>
<feature type="transmembrane region" description="Helical" evidence="1">
    <location>
        <begin position="41"/>
        <end position="60"/>
    </location>
</feature>
<evidence type="ECO:0000313" key="2">
    <source>
        <dbReference type="EMBL" id="VAY86976.1"/>
    </source>
</evidence>